<dbReference type="InterPro" id="IPR017452">
    <property type="entry name" value="GPCR_Rhodpsn_7TM"/>
</dbReference>
<evidence type="ECO:0000256" key="2">
    <source>
        <dbReference type="ARBA" id="ARBA00022692"/>
    </source>
</evidence>
<dbReference type="PROSITE" id="PS50262">
    <property type="entry name" value="G_PROTEIN_RECEP_F1_2"/>
    <property type="match status" value="1"/>
</dbReference>
<reference evidence="10" key="1">
    <citation type="submission" date="2021-01" db="EMBL/GenBank/DDBJ databases">
        <authorList>
            <person name="Corre E."/>
            <person name="Pelletier E."/>
            <person name="Niang G."/>
            <person name="Scheremetjew M."/>
            <person name="Finn R."/>
            <person name="Kale V."/>
            <person name="Holt S."/>
            <person name="Cochrane G."/>
            <person name="Meng A."/>
            <person name="Brown T."/>
            <person name="Cohen L."/>
        </authorList>
    </citation>
    <scope>NUCLEOTIDE SEQUENCE</scope>
    <source>
        <strain evidence="10">RCC1693</strain>
    </source>
</reference>
<evidence type="ECO:0000313" key="10">
    <source>
        <dbReference type="EMBL" id="CAD9401302.1"/>
    </source>
</evidence>
<evidence type="ECO:0000256" key="7">
    <source>
        <dbReference type="SAM" id="MobiDB-lite"/>
    </source>
</evidence>
<feature type="transmembrane region" description="Helical" evidence="8">
    <location>
        <begin position="62"/>
        <end position="84"/>
    </location>
</feature>
<keyword evidence="5 8" id="KW-0472">Membrane</keyword>
<evidence type="ECO:0000256" key="1">
    <source>
        <dbReference type="ARBA" id="ARBA00004141"/>
    </source>
</evidence>
<dbReference type="EMBL" id="HBGT01009178">
    <property type="protein sequence ID" value="CAD9401302.1"/>
    <property type="molecule type" value="Transcribed_RNA"/>
</dbReference>
<gene>
    <name evidence="10" type="ORF">FPAR1323_LOCUS5020</name>
</gene>
<keyword evidence="6" id="KW-0675">Receptor</keyword>
<dbReference type="SUPFAM" id="SSF81321">
    <property type="entry name" value="Family A G protein-coupled receptor-like"/>
    <property type="match status" value="1"/>
</dbReference>
<keyword evidence="2 8" id="KW-0812">Transmembrane</keyword>
<proteinExistence type="predicted"/>
<feature type="transmembrane region" description="Helical" evidence="8">
    <location>
        <begin position="235"/>
        <end position="257"/>
    </location>
</feature>
<keyword evidence="3 8" id="KW-1133">Transmembrane helix</keyword>
<evidence type="ECO:0000256" key="4">
    <source>
        <dbReference type="ARBA" id="ARBA00023040"/>
    </source>
</evidence>
<evidence type="ECO:0000256" key="5">
    <source>
        <dbReference type="ARBA" id="ARBA00023136"/>
    </source>
</evidence>
<feature type="compositionally biased region" description="Polar residues" evidence="7">
    <location>
        <begin position="326"/>
        <end position="336"/>
    </location>
</feature>
<sequence>MGSFPSREELDEVTEWATKNDMHTSPGAFVFFILGFTGVFLNVSELYVIWKSQVLKKAASMRLVAGLSLSDMAFSFFIFFNYFYQLVSGSPIGNMPGFSTYCQVSGYYIAACLMTSVNIFVLCAYERYKKIITPFDTLRAKNIPKLYAICWVIGSSTPAINFAVGGYTLQSSGLFCNIDFRQPGSVVIGLAFIGGPMLYVAWAYYKIVTTIKSMGKDVAGDKGCAKENAIAMKMLSLCICFLVCWTPAIFMLVFQCFRIPGFDDPAMDITAGVFATFNSVASPVLDLYLFSNLKDEYVKQIPVMKPVFAMFGCCAKCVPKIEPHSPKTTTKTLTSNEPDKVATPAGK</sequence>
<comment type="subcellular location">
    <subcellularLocation>
        <location evidence="1">Membrane</location>
        <topology evidence="1">Multi-pass membrane protein</topology>
    </subcellularLocation>
</comment>
<evidence type="ECO:0000256" key="8">
    <source>
        <dbReference type="SAM" id="Phobius"/>
    </source>
</evidence>
<keyword evidence="4" id="KW-0297">G-protein coupled receptor</keyword>
<dbReference type="Gene3D" id="1.20.1070.10">
    <property type="entry name" value="Rhodopsin 7-helix transmembrane proteins"/>
    <property type="match status" value="1"/>
</dbReference>
<protein>
    <recommendedName>
        <fullName evidence="9">G-protein coupled receptors family 1 profile domain-containing protein</fullName>
    </recommendedName>
</protein>
<feature type="region of interest" description="Disordered" evidence="7">
    <location>
        <begin position="326"/>
        <end position="347"/>
    </location>
</feature>
<feature type="transmembrane region" description="Helical" evidence="8">
    <location>
        <begin position="28"/>
        <end position="50"/>
    </location>
</feature>
<feature type="transmembrane region" description="Helical" evidence="8">
    <location>
        <begin position="184"/>
        <end position="205"/>
    </location>
</feature>
<organism evidence="10">
    <name type="scientific">Florenciella parvula</name>
    <dbReference type="NCBI Taxonomy" id="236787"/>
    <lineage>
        <taxon>Eukaryota</taxon>
        <taxon>Sar</taxon>
        <taxon>Stramenopiles</taxon>
        <taxon>Ochrophyta</taxon>
        <taxon>Dictyochophyceae</taxon>
        <taxon>Florenciellales</taxon>
        <taxon>Florenciella</taxon>
    </lineage>
</organism>
<dbReference type="Pfam" id="PF00001">
    <property type="entry name" value="7tm_1"/>
    <property type="match status" value="1"/>
</dbReference>
<dbReference type="GO" id="GO:0004930">
    <property type="term" value="F:G protein-coupled receptor activity"/>
    <property type="evidence" value="ECO:0007669"/>
    <property type="project" value="UniProtKB-KW"/>
</dbReference>
<dbReference type="InterPro" id="IPR000276">
    <property type="entry name" value="GPCR_Rhodpsn"/>
</dbReference>
<evidence type="ECO:0000256" key="3">
    <source>
        <dbReference type="ARBA" id="ARBA00022989"/>
    </source>
</evidence>
<dbReference type="PANTHER" id="PTHR24240">
    <property type="entry name" value="OPSIN"/>
    <property type="match status" value="1"/>
</dbReference>
<keyword evidence="4" id="KW-0807">Transducer</keyword>
<name>A0A7S2BMH6_9STRA</name>
<feature type="domain" description="G-protein coupled receptors family 1 profile" evidence="9">
    <location>
        <begin position="41"/>
        <end position="286"/>
    </location>
</feature>
<evidence type="ECO:0000259" key="9">
    <source>
        <dbReference type="PROSITE" id="PS50262"/>
    </source>
</evidence>
<dbReference type="CDD" id="cd00637">
    <property type="entry name" value="7tm_classA_rhodopsin-like"/>
    <property type="match status" value="1"/>
</dbReference>
<dbReference type="GO" id="GO:0016020">
    <property type="term" value="C:membrane"/>
    <property type="evidence" value="ECO:0007669"/>
    <property type="project" value="UniProtKB-SubCell"/>
</dbReference>
<feature type="transmembrane region" description="Helical" evidence="8">
    <location>
        <begin position="269"/>
        <end position="290"/>
    </location>
</feature>
<feature type="transmembrane region" description="Helical" evidence="8">
    <location>
        <begin position="146"/>
        <end position="164"/>
    </location>
</feature>
<feature type="transmembrane region" description="Helical" evidence="8">
    <location>
        <begin position="104"/>
        <end position="125"/>
    </location>
</feature>
<evidence type="ECO:0000256" key="6">
    <source>
        <dbReference type="ARBA" id="ARBA00023170"/>
    </source>
</evidence>
<dbReference type="AlphaFoldDB" id="A0A7S2BMH6"/>
<accession>A0A7S2BMH6</accession>
<dbReference type="InterPro" id="IPR050125">
    <property type="entry name" value="GPCR_opsins"/>
</dbReference>